<dbReference type="eggNOG" id="ENOG502R8U5">
    <property type="taxonomic scope" value="Eukaryota"/>
</dbReference>
<evidence type="ECO:0000313" key="4">
    <source>
        <dbReference type="Proteomes" id="UP000266841"/>
    </source>
</evidence>
<feature type="domain" description="PH" evidence="2">
    <location>
        <begin position="183"/>
        <end position="311"/>
    </location>
</feature>
<feature type="region of interest" description="Disordered" evidence="1">
    <location>
        <begin position="318"/>
        <end position="366"/>
    </location>
</feature>
<evidence type="ECO:0000256" key="1">
    <source>
        <dbReference type="SAM" id="MobiDB-lite"/>
    </source>
</evidence>
<organism evidence="3 4">
    <name type="scientific">Thalassiosira oceanica</name>
    <name type="common">Marine diatom</name>
    <dbReference type="NCBI Taxonomy" id="159749"/>
    <lineage>
        <taxon>Eukaryota</taxon>
        <taxon>Sar</taxon>
        <taxon>Stramenopiles</taxon>
        <taxon>Ochrophyta</taxon>
        <taxon>Bacillariophyta</taxon>
        <taxon>Coscinodiscophyceae</taxon>
        <taxon>Thalassiosirophycidae</taxon>
        <taxon>Thalassiosirales</taxon>
        <taxon>Thalassiosiraceae</taxon>
        <taxon>Thalassiosira</taxon>
    </lineage>
</organism>
<dbReference type="OrthoDB" id="48907at2759"/>
<dbReference type="PROSITE" id="PS50003">
    <property type="entry name" value="PH_DOMAIN"/>
    <property type="match status" value="1"/>
</dbReference>
<dbReference type="InterPro" id="IPR001849">
    <property type="entry name" value="PH_domain"/>
</dbReference>
<accession>K0RIY2</accession>
<dbReference type="Proteomes" id="UP000266841">
    <property type="component" value="Unassembled WGS sequence"/>
</dbReference>
<dbReference type="InterPro" id="IPR011993">
    <property type="entry name" value="PH-like_dom_sf"/>
</dbReference>
<dbReference type="SUPFAM" id="SSF50729">
    <property type="entry name" value="PH domain-like"/>
    <property type="match status" value="1"/>
</dbReference>
<dbReference type="SMART" id="SM00233">
    <property type="entry name" value="PH"/>
    <property type="match status" value="1"/>
</dbReference>
<name>K0RIY2_THAOC</name>
<dbReference type="Gene3D" id="2.30.29.30">
    <property type="entry name" value="Pleckstrin-homology domain (PH domain)/Phosphotyrosine-binding domain (PTB)"/>
    <property type="match status" value="1"/>
</dbReference>
<proteinExistence type="predicted"/>
<gene>
    <name evidence="3" type="ORF">THAOC_34680</name>
</gene>
<comment type="caution">
    <text evidence="3">The sequence shown here is derived from an EMBL/GenBank/DDBJ whole genome shotgun (WGS) entry which is preliminary data.</text>
</comment>
<dbReference type="AlphaFoldDB" id="K0RIY2"/>
<evidence type="ECO:0000259" key="2">
    <source>
        <dbReference type="PROSITE" id="PS50003"/>
    </source>
</evidence>
<dbReference type="EMBL" id="AGNL01047622">
    <property type="protein sequence ID" value="EJK46642.1"/>
    <property type="molecule type" value="Genomic_DNA"/>
</dbReference>
<sequence length="377" mass="41490">MTSAAPPPSRTRSLSPTAATDLIVDEVDLNRRFNSTRRTTAHRAPFVCDGGDGSSATIQGHLIGRREPLDICNDDDEDDDKDDDIEAQQCIGDCRSSSCALSCGEMSPCGNIQQDFAEAAETESNDYTQLHDDYTSATDYVTSAVANLASGMSSMTTTLSATYHSSAPPLIEGDVAGVYAIRKTIAQGWLHKKGSGEDWAKQRWWKPRWMTLALAAKADGKADGSDDVLILLSHRAPGVPYPVGILELTKSTVVMAIEKRPRTEQDTCNDAWNRHCFRVIQAGSESSQTRVFTAPLEDRNEWVFALNRALIEHQNQMRNAGRRHEAQVETLDGEVAESGEEKRPRRHRHTGPAADLAAEAADREDNDLDNALMQRYL</sequence>
<keyword evidence="4" id="KW-1185">Reference proteome</keyword>
<evidence type="ECO:0000313" key="3">
    <source>
        <dbReference type="EMBL" id="EJK46642.1"/>
    </source>
</evidence>
<protein>
    <recommendedName>
        <fullName evidence="2">PH domain-containing protein</fullName>
    </recommendedName>
</protein>
<reference evidence="3 4" key="1">
    <citation type="journal article" date="2012" name="Genome Biol.">
        <title>Genome and low-iron response of an oceanic diatom adapted to chronic iron limitation.</title>
        <authorList>
            <person name="Lommer M."/>
            <person name="Specht M."/>
            <person name="Roy A.S."/>
            <person name="Kraemer L."/>
            <person name="Andreson R."/>
            <person name="Gutowska M.A."/>
            <person name="Wolf J."/>
            <person name="Bergner S.V."/>
            <person name="Schilhabel M.B."/>
            <person name="Klostermeier U.C."/>
            <person name="Beiko R.G."/>
            <person name="Rosenstiel P."/>
            <person name="Hippler M."/>
            <person name="Laroche J."/>
        </authorList>
    </citation>
    <scope>NUCLEOTIDE SEQUENCE [LARGE SCALE GENOMIC DNA]</scope>
    <source>
        <strain evidence="3 4">CCMP1005</strain>
    </source>
</reference>